<dbReference type="NCBIfam" id="TIGR00621">
    <property type="entry name" value="ssb"/>
    <property type="match status" value="1"/>
</dbReference>
<evidence type="ECO:0000313" key="6">
    <source>
        <dbReference type="Proteomes" id="UP000256424"/>
    </source>
</evidence>
<gene>
    <name evidence="5" type="ORF">CQA66_07425</name>
</gene>
<dbReference type="GO" id="GO:0006281">
    <property type="term" value="P:DNA repair"/>
    <property type="evidence" value="ECO:0007669"/>
    <property type="project" value="UniProtKB-UniRule"/>
</dbReference>
<comment type="function">
    <text evidence="2">Plays an important role in DNA replication, recombination and repair. Binds to ssDNA and to an array of partner proteins to recruit them to their sites of action during DNA metabolism.</text>
</comment>
<dbReference type="PROSITE" id="PS50935">
    <property type="entry name" value="SSB"/>
    <property type="match status" value="1"/>
</dbReference>
<dbReference type="Pfam" id="PF00436">
    <property type="entry name" value="SSB"/>
    <property type="match status" value="1"/>
</dbReference>
<evidence type="ECO:0000256" key="2">
    <source>
        <dbReference type="HAMAP-Rule" id="MF_00984"/>
    </source>
</evidence>
<evidence type="ECO:0000256" key="4">
    <source>
        <dbReference type="SAM" id="MobiDB-lite"/>
    </source>
</evidence>
<sequence length="197" mass="22332">MFNKVVMIGNLTRDVELRYLNTGTAVATIGLASNRRYKRQDGSFSENTCFIDVTLFGRSAEIANQYLKRGSKILIEGRLHYESWQDQQGNKRSKHTIVAESMQMLDSRQSQGYSMPQGDMQEYTDSNYSNQVQDIYGQNTNQTQVNTSGYHANQGYANTTSNGQTPSSPRHSYNANAQNYQQDIPEINVDSDEEIPF</sequence>
<evidence type="ECO:0000256" key="1">
    <source>
        <dbReference type="ARBA" id="ARBA00023125"/>
    </source>
</evidence>
<evidence type="ECO:0000256" key="3">
    <source>
        <dbReference type="RuleBase" id="RU000524"/>
    </source>
</evidence>
<dbReference type="Proteomes" id="UP000256424">
    <property type="component" value="Unassembled WGS sequence"/>
</dbReference>
<comment type="caution">
    <text evidence="5">The sequence shown here is derived from an EMBL/GenBank/DDBJ whole genome shotgun (WGS) entry which is preliminary data.</text>
</comment>
<dbReference type="GO" id="GO:0006260">
    <property type="term" value="P:DNA replication"/>
    <property type="evidence" value="ECO:0007669"/>
    <property type="project" value="UniProtKB-UniRule"/>
</dbReference>
<dbReference type="GO" id="GO:0006310">
    <property type="term" value="P:DNA recombination"/>
    <property type="evidence" value="ECO:0007669"/>
    <property type="project" value="UniProtKB-UniRule"/>
</dbReference>
<dbReference type="NCBIfam" id="NF006297">
    <property type="entry name" value="PRK08486.1"/>
    <property type="match status" value="1"/>
</dbReference>
<dbReference type="Gene3D" id="2.40.50.140">
    <property type="entry name" value="Nucleic acid-binding proteins"/>
    <property type="match status" value="1"/>
</dbReference>
<dbReference type="OrthoDB" id="9809878at2"/>
<dbReference type="RefSeq" id="WP_104763315.1">
    <property type="nucleotide sequence ID" value="NZ_FZPM01000019.1"/>
</dbReference>
<dbReference type="EMBL" id="NXLW01000016">
    <property type="protein sequence ID" value="RDU70837.1"/>
    <property type="molecule type" value="Genomic_DNA"/>
</dbReference>
<keyword evidence="2" id="KW-0233">DNA recombination</keyword>
<comment type="subunit">
    <text evidence="2">Homotetramer.</text>
</comment>
<comment type="caution">
    <text evidence="2">Lacks conserved residue(s) required for the propagation of feature annotation.</text>
</comment>
<organism evidence="5 6">
    <name type="scientific">Helicobacter aurati</name>
    <dbReference type="NCBI Taxonomy" id="137778"/>
    <lineage>
        <taxon>Bacteria</taxon>
        <taxon>Pseudomonadati</taxon>
        <taxon>Campylobacterota</taxon>
        <taxon>Epsilonproteobacteria</taxon>
        <taxon>Campylobacterales</taxon>
        <taxon>Helicobacteraceae</taxon>
        <taxon>Helicobacter</taxon>
    </lineage>
</organism>
<keyword evidence="2" id="KW-0234">DNA repair</keyword>
<keyword evidence="6" id="KW-1185">Reference proteome</keyword>
<dbReference type="InterPro" id="IPR012340">
    <property type="entry name" value="NA-bd_OB-fold"/>
</dbReference>
<dbReference type="HAMAP" id="MF_00984">
    <property type="entry name" value="SSB"/>
    <property type="match status" value="1"/>
</dbReference>
<keyword evidence="1 2" id="KW-0238">DNA-binding</keyword>
<keyword evidence="2" id="KW-0227">DNA damage</keyword>
<dbReference type="AlphaFoldDB" id="A0A3D8IZY8"/>
<reference evidence="5 6" key="1">
    <citation type="submission" date="2018-04" db="EMBL/GenBank/DDBJ databases">
        <title>Novel Campyloabacter and Helicobacter Species and Strains.</title>
        <authorList>
            <person name="Mannion A.J."/>
            <person name="Shen Z."/>
            <person name="Fox J.G."/>
        </authorList>
    </citation>
    <scope>NUCLEOTIDE SEQUENCE [LARGE SCALE GENOMIC DNA]</scope>
    <source>
        <strain evidence="5 6">MIT 97-5075</strain>
    </source>
</reference>
<dbReference type="CDD" id="cd04496">
    <property type="entry name" value="SSB_OBF"/>
    <property type="match status" value="1"/>
</dbReference>
<dbReference type="GO" id="GO:0009295">
    <property type="term" value="C:nucleoid"/>
    <property type="evidence" value="ECO:0007669"/>
    <property type="project" value="TreeGrafter"/>
</dbReference>
<feature type="short sequence motif" description="Important for interaction with partner proteins" evidence="2">
    <location>
        <begin position="192"/>
        <end position="197"/>
    </location>
</feature>
<proteinExistence type="inferred from homology"/>
<protein>
    <recommendedName>
        <fullName evidence="2 3">Single-stranded DNA-binding protein</fullName>
        <shortName evidence="2">SSB</shortName>
    </recommendedName>
</protein>
<name>A0A3D8IZY8_9HELI</name>
<accession>A0A3D8IZY8</accession>
<evidence type="ECO:0000313" key="5">
    <source>
        <dbReference type="EMBL" id="RDU70837.1"/>
    </source>
</evidence>
<dbReference type="SUPFAM" id="SSF50249">
    <property type="entry name" value="Nucleic acid-binding proteins"/>
    <property type="match status" value="1"/>
</dbReference>
<keyword evidence="2" id="KW-0235">DNA replication</keyword>
<dbReference type="PANTHER" id="PTHR10302:SF27">
    <property type="entry name" value="SINGLE-STRANDED DNA-BINDING PROTEIN"/>
    <property type="match status" value="1"/>
</dbReference>
<dbReference type="InterPro" id="IPR011344">
    <property type="entry name" value="ssDNA-bd"/>
</dbReference>
<dbReference type="InterPro" id="IPR000424">
    <property type="entry name" value="Primosome_PriB/ssb"/>
</dbReference>
<dbReference type="PANTHER" id="PTHR10302">
    <property type="entry name" value="SINGLE-STRANDED DNA-BINDING PROTEIN"/>
    <property type="match status" value="1"/>
</dbReference>
<dbReference type="GO" id="GO:0003697">
    <property type="term" value="F:single-stranded DNA binding"/>
    <property type="evidence" value="ECO:0007669"/>
    <property type="project" value="UniProtKB-UniRule"/>
</dbReference>
<feature type="region of interest" description="Disordered" evidence="4">
    <location>
        <begin position="142"/>
        <end position="174"/>
    </location>
</feature>